<dbReference type="InterPro" id="IPR002941">
    <property type="entry name" value="DNA_methylase_N4/N6"/>
</dbReference>
<dbReference type="Proteomes" id="UP000184501">
    <property type="component" value="Unassembled WGS sequence"/>
</dbReference>
<evidence type="ECO:0000256" key="1">
    <source>
        <dbReference type="ARBA" id="ARBA00022603"/>
    </source>
</evidence>
<dbReference type="GO" id="GO:0032259">
    <property type="term" value="P:methylation"/>
    <property type="evidence" value="ECO:0007669"/>
    <property type="project" value="UniProtKB-KW"/>
</dbReference>
<dbReference type="OrthoDB" id="9773060at2"/>
<evidence type="ECO:0000313" key="6">
    <source>
        <dbReference type="Proteomes" id="UP000184501"/>
    </source>
</evidence>
<keyword evidence="2 5" id="KW-0808">Transferase</keyword>
<evidence type="ECO:0000259" key="4">
    <source>
        <dbReference type="Pfam" id="PF01555"/>
    </source>
</evidence>
<keyword evidence="1 5" id="KW-0489">Methyltransferase</keyword>
<dbReference type="PRINTS" id="PR00508">
    <property type="entry name" value="S21N4MTFRASE"/>
</dbReference>
<dbReference type="GO" id="GO:0003677">
    <property type="term" value="F:DNA binding"/>
    <property type="evidence" value="ECO:0007669"/>
    <property type="project" value="InterPro"/>
</dbReference>
<name>A0A1M5CXU7_STRHI</name>
<evidence type="ECO:0000256" key="2">
    <source>
        <dbReference type="ARBA" id="ARBA00022679"/>
    </source>
</evidence>
<dbReference type="GO" id="GO:0008170">
    <property type="term" value="F:N-methyltransferase activity"/>
    <property type="evidence" value="ECO:0007669"/>
    <property type="project" value="InterPro"/>
</dbReference>
<accession>A0A1M5CXU7</accession>
<protein>
    <recommendedName>
        <fullName evidence="3">Methyltransferase</fullName>
        <ecNumber evidence="3">2.1.1.-</ecNumber>
    </recommendedName>
</protein>
<dbReference type="STRING" id="2017.SAMN05444320_104209"/>
<dbReference type="AlphaFoldDB" id="A0A1M5CXU7"/>
<keyword evidence="6" id="KW-1185">Reference proteome</keyword>
<dbReference type="Gene3D" id="3.40.50.150">
    <property type="entry name" value="Vaccinia Virus protein VP39"/>
    <property type="match status" value="1"/>
</dbReference>
<evidence type="ECO:0000313" key="5">
    <source>
        <dbReference type="EMBL" id="SHF59342.1"/>
    </source>
</evidence>
<dbReference type="InterPro" id="IPR029063">
    <property type="entry name" value="SAM-dependent_MTases_sf"/>
</dbReference>
<feature type="domain" description="DNA methylase N-4/N-6" evidence="4">
    <location>
        <begin position="37"/>
        <end position="250"/>
    </location>
</feature>
<dbReference type="Pfam" id="PF01555">
    <property type="entry name" value="N6_N4_Mtase"/>
    <property type="match status" value="1"/>
</dbReference>
<dbReference type="InterPro" id="IPR001091">
    <property type="entry name" value="RM_Methyltransferase"/>
</dbReference>
<dbReference type="EC" id="2.1.1.-" evidence="3"/>
<dbReference type="EMBL" id="FQVN01000004">
    <property type="protein sequence ID" value="SHF59342.1"/>
    <property type="molecule type" value="Genomic_DNA"/>
</dbReference>
<evidence type="ECO:0000256" key="3">
    <source>
        <dbReference type="RuleBase" id="RU362026"/>
    </source>
</evidence>
<gene>
    <name evidence="5" type="ORF">SAMN05444320_104209</name>
</gene>
<dbReference type="RefSeq" id="WP_073483148.1">
    <property type="nucleotide sequence ID" value="NZ_FQVN01000004.1"/>
</dbReference>
<dbReference type="SUPFAM" id="SSF53335">
    <property type="entry name" value="S-adenosyl-L-methionine-dependent methyltransferases"/>
    <property type="match status" value="1"/>
</dbReference>
<reference evidence="5 6" key="1">
    <citation type="submission" date="2016-11" db="EMBL/GenBank/DDBJ databases">
        <authorList>
            <person name="Jaros S."/>
            <person name="Januszkiewicz K."/>
            <person name="Wedrychowicz H."/>
        </authorList>
    </citation>
    <scope>NUCLEOTIDE SEQUENCE [LARGE SCALE GENOMIC DNA]</scope>
    <source>
        <strain evidence="5 6">DSM 44523</strain>
    </source>
</reference>
<comment type="similarity">
    <text evidence="3">Belongs to the N(4)/N(6)-methyltransferase family.</text>
</comment>
<sequence length="268" mass="29857">MTELLAKHDRCRITAKHGVYYWGNSLDLMRTIPDASVDLLLFSPPFGGPAEIPERHHTGDSFVRWFRPFCAEFARILRPTGSLVFELGATWLTDAPGKAVQHAAAIHTLAGSGWRLIQDFYCYTPQPVRLTPACPARAADLVLPIWVMSRTYDVYYDAAALRRPPYVDHLRGNLLEFGAADEADRAYERALAATGLEPNRQRWPVSLPMMFVELLSRAGDLVLDPFAGTGAASLAAERLGRRWIGIERDRALEPHVRAMFASVGNGVR</sequence>
<organism evidence="5 6">
    <name type="scientific">Streptoalloteichus hindustanus</name>
    <dbReference type="NCBI Taxonomy" id="2017"/>
    <lineage>
        <taxon>Bacteria</taxon>
        <taxon>Bacillati</taxon>
        <taxon>Actinomycetota</taxon>
        <taxon>Actinomycetes</taxon>
        <taxon>Pseudonocardiales</taxon>
        <taxon>Pseudonocardiaceae</taxon>
        <taxon>Streptoalloteichus</taxon>
    </lineage>
</organism>
<proteinExistence type="inferred from homology"/>